<proteinExistence type="predicted"/>
<sequence>MEVGKRLGSTLKGQIDRWINAQASVLKILPIQSTSMESIEFTYTAKTMDCISLNMIIITLSYNFNRLFTK</sequence>
<evidence type="ECO:0000313" key="1">
    <source>
        <dbReference type="EMBL" id="CAD6442107.1"/>
    </source>
</evidence>
<gene>
    <name evidence="1" type="ORF">SCLTRI_LOCUS1900</name>
</gene>
<dbReference type="Proteomes" id="UP000624404">
    <property type="component" value="Unassembled WGS sequence"/>
</dbReference>
<accession>A0A8H2VP10</accession>
<dbReference type="EMBL" id="CAJHIA010000007">
    <property type="protein sequence ID" value="CAD6442107.1"/>
    <property type="molecule type" value="Genomic_DNA"/>
</dbReference>
<dbReference type="AlphaFoldDB" id="A0A8H2VP10"/>
<organism evidence="1 2">
    <name type="scientific">Sclerotinia trifoliorum</name>
    <dbReference type="NCBI Taxonomy" id="28548"/>
    <lineage>
        <taxon>Eukaryota</taxon>
        <taxon>Fungi</taxon>
        <taxon>Dikarya</taxon>
        <taxon>Ascomycota</taxon>
        <taxon>Pezizomycotina</taxon>
        <taxon>Leotiomycetes</taxon>
        <taxon>Helotiales</taxon>
        <taxon>Sclerotiniaceae</taxon>
        <taxon>Sclerotinia</taxon>
    </lineage>
</organism>
<comment type="caution">
    <text evidence="1">The sequence shown here is derived from an EMBL/GenBank/DDBJ whole genome shotgun (WGS) entry which is preliminary data.</text>
</comment>
<name>A0A8H2VP10_9HELO</name>
<reference evidence="1" key="1">
    <citation type="submission" date="2020-10" db="EMBL/GenBank/DDBJ databases">
        <authorList>
            <person name="Kusch S."/>
        </authorList>
    </citation>
    <scope>NUCLEOTIDE SEQUENCE</scope>
    <source>
        <strain evidence="1">SwB9</strain>
    </source>
</reference>
<dbReference type="OrthoDB" id="10602253at2759"/>
<protein>
    <submittedName>
        <fullName evidence="1">976d47c4-e8f8-41cf-8ce7-d5f82dc88eee</fullName>
    </submittedName>
</protein>
<keyword evidence="2" id="KW-1185">Reference proteome</keyword>
<evidence type="ECO:0000313" key="2">
    <source>
        <dbReference type="Proteomes" id="UP000624404"/>
    </source>
</evidence>